<accession>A0ABS0CKV8</accession>
<keyword evidence="2" id="KW-1185">Reference proteome</keyword>
<dbReference type="RefSeq" id="WP_195128240.1">
    <property type="nucleotide sequence ID" value="NZ_JADLQX010000003.1"/>
</dbReference>
<proteinExistence type="predicted"/>
<evidence type="ECO:0000313" key="1">
    <source>
        <dbReference type="EMBL" id="MBF6296861.1"/>
    </source>
</evidence>
<protein>
    <submittedName>
        <fullName evidence="1">Uncharacterized protein</fullName>
    </submittedName>
</protein>
<dbReference type="Proteomes" id="UP000702209">
    <property type="component" value="Unassembled WGS sequence"/>
</dbReference>
<organism evidence="1 2">
    <name type="scientific">Nocardia amamiensis</name>
    <dbReference type="NCBI Taxonomy" id="404578"/>
    <lineage>
        <taxon>Bacteria</taxon>
        <taxon>Bacillati</taxon>
        <taxon>Actinomycetota</taxon>
        <taxon>Actinomycetes</taxon>
        <taxon>Mycobacteriales</taxon>
        <taxon>Nocardiaceae</taxon>
        <taxon>Nocardia</taxon>
    </lineage>
</organism>
<comment type="caution">
    <text evidence="1">The sequence shown here is derived from an EMBL/GenBank/DDBJ whole genome shotgun (WGS) entry which is preliminary data.</text>
</comment>
<gene>
    <name evidence="1" type="ORF">IU459_04795</name>
</gene>
<name>A0ABS0CKV8_9NOCA</name>
<reference evidence="1 2" key="1">
    <citation type="submission" date="2020-10" db="EMBL/GenBank/DDBJ databases">
        <title>Identification of Nocardia species via Next-generation sequencing and recognition of intraspecies genetic diversity.</title>
        <authorList>
            <person name="Li P."/>
            <person name="Li P."/>
            <person name="Lu B."/>
        </authorList>
    </citation>
    <scope>NUCLEOTIDE SEQUENCE [LARGE SCALE GENOMIC DNA]</scope>
    <source>
        <strain evidence="1 2">BJ06-0157</strain>
    </source>
</reference>
<sequence>MVADHFGHRSAAQGPQCGIWSVAHQIHLIVASAALQPVAAATRMIAAATSTVIAIERAEPASRVAASTHREPMSVAAIQEPRVHSNRPSQSPSAAFEYQVSGYDDRLFALVCADRPLVVVTS</sequence>
<dbReference type="EMBL" id="JADLQX010000003">
    <property type="protein sequence ID" value="MBF6296861.1"/>
    <property type="molecule type" value="Genomic_DNA"/>
</dbReference>
<evidence type="ECO:0000313" key="2">
    <source>
        <dbReference type="Proteomes" id="UP000702209"/>
    </source>
</evidence>